<dbReference type="OrthoDB" id="668162at2759"/>
<dbReference type="SUPFAM" id="SSF53098">
    <property type="entry name" value="Ribonuclease H-like"/>
    <property type="match status" value="1"/>
</dbReference>
<gene>
    <name evidence="2" type="ORF">Taro_038440</name>
</gene>
<dbReference type="InterPro" id="IPR002156">
    <property type="entry name" value="RNaseH_domain"/>
</dbReference>
<accession>A0A843WM97</accession>
<keyword evidence="3" id="KW-1185">Reference proteome</keyword>
<dbReference type="PANTHER" id="PTHR33116:SF84">
    <property type="entry name" value="RNA-DIRECTED DNA POLYMERASE"/>
    <property type="match status" value="1"/>
</dbReference>
<evidence type="ECO:0000313" key="3">
    <source>
        <dbReference type="Proteomes" id="UP000652761"/>
    </source>
</evidence>
<proteinExistence type="predicted"/>
<evidence type="ECO:0000259" key="1">
    <source>
        <dbReference type="Pfam" id="PF13456"/>
    </source>
</evidence>
<dbReference type="InterPro" id="IPR044730">
    <property type="entry name" value="RNase_H-like_dom_plant"/>
</dbReference>
<dbReference type="Proteomes" id="UP000652761">
    <property type="component" value="Unassembled WGS sequence"/>
</dbReference>
<dbReference type="Gene3D" id="3.30.420.10">
    <property type="entry name" value="Ribonuclease H-like superfamily/Ribonuclease H"/>
    <property type="match status" value="1"/>
</dbReference>
<feature type="domain" description="RNase H type-1" evidence="1">
    <location>
        <begin position="448"/>
        <end position="562"/>
    </location>
</feature>
<dbReference type="EMBL" id="NMUH01003448">
    <property type="protein sequence ID" value="MQM05635.1"/>
    <property type="molecule type" value="Genomic_DNA"/>
</dbReference>
<dbReference type="CDD" id="cd06222">
    <property type="entry name" value="RNase_H_like"/>
    <property type="match status" value="1"/>
</dbReference>
<protein>
    <recommendedName>
        <fullName evidence="1">RNase H type-1 domain-containing protein</fullName>
    </recommendedName>
</protein>
<dbReference type="GO" id="GO:0004523">
    <property type="term" value="F:RNA-DNA hybrid ribonuclease activity"/>
    <property type="evidence" value="ECO:0007669"/>
    <property type="project" value="InterPro"/>
</dbReference>
<dbReference type="GO" id="GO:0003676">
    <property type="term" value="F:nucleic acid binding"/>
    <property type="evidence" value="ECO:0007669"/>
    <property type="project" value="InterPro"/>
</dbReference>
<organism evidence="2 3">
    <name type="scientific">Colocasia esculenta</name>
    <name type="common">Wild taro</name>
    <name type="synonym">Arum esculentum</name>
    <dbReference type="NCBI Taxonomy" id="4460"/>
    <lineage>
        <taxon>Eukaryota</taxon>
        <taxon>Viridiplantae</taxon>
        <taxon>Streptophyta</taxon>
        <taxon>Embryophyta</taxon>
        <taxon>Tracheophyta</taxon>
        <taxon>Spermatophyta</taxon>
        <taxon>Magnoliopsida</taxon>
        <taxon>Liliopsida</taxon>
        <taxon>Araceae</taxon>
        <taxon>Aroideae</taxon>
        <taxon>Colocasieae</taxon>
        <taxon>Colocasia</taxon>
    </lineage>
</organism>
<dbReference type="AlphaFoldDB" id="A0A843WM97"/>
<evidence type="ECO:0000313" key="2">
    <source>
        <dbReference type="EMBL" id="MQM05635.1"/>
    </source>
</evidence>
<dbReference type="PANTHER" id="PTHR33116">
    <property type="entry name" value="REVERSE TRANSCRIPTASE ZINC-BINDING DOMAIN-CONTAINING PROTEIN-RELATED-RELATED"/>
    <property type="match status" value="1"/>
</dbReference>
<name>A0A843WM97_COLES</name>
<dbReference type="Pfam" id="PF13456">
    <property type="entry name" value="RVT_3"/>
    <property type="match status" value="1"/>
</dbReference>
<comment type="caution">
    <text evidence="2">The sequence shown here is derived from an EMBL/GenBank/DDBJ whole genome shotgun (WGS) entry which is preliminary data.</text>
</comment>
<dbReference type="InterPro" id="IPR036397">
    <property type="entry name" value="RNaseH_sf"/>
</dbReference>
<reference evidence="2" key="1">
    <citation type="submission" date="2017-07" db="EMBL/GenBank/DDBJ databases">
        <title>Taro Niue Genome Assembly and Annotation.</title>
        <authorList>
            <person name="Atibalentja N."/>
            <person name="Keating K."/>
            <person name="Fields C.J."/>
        </authorList>
    </citation>
    <scope>NUCLEOTIDE SEQUENCE</scope>
    <source>
        <strain evidence="2">Niue_2</strain>
        <tissue evidence="2">Leaf</tissue>
    </source>
</reference>
<dbReference type="InterPro" id="IPR012337">
    <property type="entry name" value="RNaseH-like_sf"/>
</dbReference>
<sequence length="598" mass="67726">MFVDHFTEAFKSAPHQVRPEILAHIPNLLTSDDNSMLCIVPTPAEIKKVVHSMDPDSAPRPDDDTLIFSNASMRHLRRLMSFLNSYEEASGQLINKNKRTFYVPTHATDSLIQKISKTMGFSRAKLPIKYLRVSIYSGHQKSAHFAHNISKTVNKLQGWKKDLLSSGGRLILIQHILAALPIYTMNAMPIPTTIVKAFHKILANFFWGSYEGSPKRHWKSWDTIAQPKESGGLGVLNLHHMQIAFRTKMMWKALTTESIWAIFFRGKHLFNCHHFEAHFPSMLAADRKLWRQAAHIIHSNHRIISMDNSPTTYFWYDIWTGEVPLKEFIPEDTWNNMPHKDCTVQEAFTNPTRISNIANQIWSELFHLLNFSNREINDVPEGVISSVAPLWQFYGKSSAIGTQLDSKKIPQHWLATLHQNVSGQKNLETRIPSIVPWLTPPLGRLKLNVDGAFTMTSGEAGGGGILRDNEGKMCWAFARAYHVLKSSLAAEALALRDGLSICCSKGITEIHLIPSRLSQSRLLAHWTLPASCNTLQPRQKLEAEISHARREANRVADCLASFGMSCPHVVIWDSWADLPTLVKEPYHFDKAGYPSIRP</sequence>